<feature type="transmembrane region" description="Helical" evidence="6">
    <location>
        <begin position="23"/>
        <end position="45"/>
    </location>
</feature>
<evidence type="ECO:0000256" key="5">
    <source>
        <dbReference type="ARBA" id="ARBA00023136"/>
    </source>
</evidence>
<feature type="transmembrane region" description="Helical" evidence="6">
    <location>
        <begin position="118"/>
        <end position="138"/>
    </location>
</feature>
<accession>A0ABT5YQD2</accession>
<protein>
    <submittedName>
        <fullName evidence="7">Cytochrome c oxidase assembly protein</fullName>
    </submittedName>
</protein>
<feature type="transmembrane region" description="Helical" evidence="6">
    <location>
        <begin position="57"/>
        <end position="75"/>
    </location>
</feature>
<keyword evidence="8" id="KW-1185">Reference proteome</keyword>
<name>A0ABT5YQD2_9PROT</name>
<evidence type="ECO:0000313" key="7">
    <source>
        <dbReference type="EMBL" id="MDF2096940.1"/>
    </source>
</evidence>
<feature type="transmembrane region" description="Helical" evidence="6">
    <location>
        <begin position="173"/>
        <end position="197"/>
    </location>
</feature>
<evidence type="ECO:0000256" key="4">
    <source>
        <dbReference type="ARBA" id="ARBA00022989"/>
    </source>
</evidence>
<keyword evidence="4 6" id="KW-1133">Transmembrane helix</keyword>
<evidence type="ECO:0000256" key="1">
    <source>
        <dbReference type="ARBA" id="ARBA00004651"/>
    </source>
</evidence>
<evidence type="ECO:0000256" key="6">
    <source>
        <dbReference type="SAM" id="Phobius"/>
    </source>
</evidence>
<dbReference type="Pfam" id="PF09678">
    <property type="entry name" value="Caa3_CtaG"/>
    <property type="match status" value="1"/>
</dbReference>
<feature type="transmembrane region" description="Helical" evidence="6">
    <location>
        <begin position="217"/>
        <end position="239"/>
    </location>
</feature>
<feature type="transmembrane region" description="Helical" evidence="6">
    <location>
        <begin position="87"/>
        <end position="106"/>
    </location>
</feature>
<organism evidence="7 8">
    <name type="scientific">Aquibaculum arenosum</name>
    <dbReference type="NCBI Taxonomy" id="3032591"/>
    <lineage>
        <taxon>Bacteria</taxon>
        <taxon>Pseudomonadati</taxon>
        <taxon>Pseudomonadota</taxon>
        <taxon>Alphaproteobacteria</taxon>
        <taxon>Rhodospirillales</taxon>
        <taxon>Rhodovibrionaceae</taxon>
        <taxon>Aquibaculum</taxon>
    </lineage>
</organism>
<evidence type="ECO:0000256" key="2">
    <source>
        <dbReference type="ARBA" id="ARBA00022475"/>
    </source>
</evidence>
<keyword evidence="3 6" id="KW-0812">Transmembrane</keyword>
<evidence type="ECO:0000313" key="8">
    <source>
        <dbReference type="Proteomes" id="UP001215503"/>
    </source>
</evidence>
<dbReference type="InterPro" id="IPR019108">
    <property type="entry name" value="Caa3_assmbl_CtaG-rel"/>
</dbReference>
<keyword evidence="2" id="KW-1003">Cell membrane</keyword>
<sequence>MGPSELFELCLASLPPVVPGTLWRAWVLAPETLVPLLALLALPWLPGLRARVGGGERWSWLLGCLLLAVSLVSPLCRLSATLASMHMVQHLLVILLAPAAMAPLLLRMRLPLPRPALTTLLFGGLIWLAHAPPIYQAALLSPTLHLLLLAASLGLALLFWCTALAAEPLRGMGMVFATMLHSGLLGALLTFSPRLWYPVFGSGPLAWGLTPLADQQLAGLIMWVPMALLLLLAGFWIAARGLRHQTLH</sequence>
<proteinExistence type="predicted"/>
<reference evidence="7 8" key="1">
    <citation type="submission" date="2023-03" db="EMBL/GenBank/DDBJ databases">
        <title>Fodinicurvata sp. CAU 1616 isolated from sea sendiment.</title>
        <authorList>
            <person name="Kim W."/>
        </authorList>
    </citation>
    <scope>NUCLEOTIDE SEQUENCE [LARGE SCALE GENOMIC DNA]</scope>
    <source>
        <strain evidence="7 8">CAU 1616</strain>
    </source>
</reference>
<dbReference type="RefSeq" id="WP_275823706.1">
    <property type="nucleotide sequence ID" value="NZ_JARHUD010000008.1"/>
</dbReference>
<keyword evidence="5 6" id="KW-0472">Membrane</keyword>
<dbReference type="EMBL" id="JARHUD010000008">
    <property type="protein sequence ID" value="MDF2096940.1"/>
    <property type="molecule type" value="Genomic_DNA"/>
</dbReference>
<gene>
    <name evidence="7" type="ORF">P2G67_13235</name>
</gene>
<comment type="caution">
    <text evidence="7">The sequence shown here is derived from an EMBL/GenBank/DDBJ whole genome shotgun (WGS) entry which is preliminary data.</text>
</comment>
<comment type="subcellular location">
    <subcellularLocation>
        <location evidence="1">Cell membrane</location>
        <topology evidence="1">Multi-pass membrane protein</topology>
    </subcellularLocation>
</comment>
<evidence type="ECO:0000256" key="3">
    <source>
        <dbReference type="ARBA" id="ARBA00022692"/>
    </source>
</evidence>
<feature type="transmembrane region" description="Helical" evidence="6">
    <location>
        <begin position="144"/>
        <end position="166"/>
    </location>
</feature>
<dbReference type="Proteomes" id="UP001215503">
    <property type="component" value="Unassembled WGS sequence"/>
</dbReference>